<dbReference type="RefSeq" id="WP_319965425.1">
    <property type="nucleotide sequence ID" value="NZ_JAXAVW010000006.1"/>
</dbReference>
<keyword evidence="5" id="KW-0812">Transmembrane</keyword>
<dbReference type="Gene3D" id="2.130.10.10">
    <property type="entry name" value="YVTN repeat-like/Quinoprotein amine dehydrogenase"/>
    <property type="match status" value="4"/>
</dbReference>
<keyword evidence="1 3" id="KW-0853">WD repeat</keyword>
<sequence>MAEVFLSYATPDQALAQEVFSWLRDAGHDVFFDRDQNRGIELGEDWKQRLYRELRRVDAVVSLVTPQYVASTWCTAEVAIADSRGCRILPLRSTDAAHPLLDRQQYADLTTDAAREWLLVALRRIDTDGFREWRDGENPYPGLEPFTPELSGLFFGRGRESRALAAKVRVDDGRGVLAVTGPSGCGKSSLVRAGLIPALTDWLCLEPWTPGDDPVSALAHSIVDTARRNGLRWKLETVRRRLKRDDGLKELAEELLADSDGPRRTRLLVPIDQGEELFTRTDADRRARLAGLLHSALGGGVRAVITLRSEFLDDLSEQTELAADVEPFLLGPLPRDMLRLAIEEPAAVAGLRPAPELVARLVADTESGEALPLLAFTLQRLAHGRSRGDTLSLSDYDDLAARSGYRDLTGLHAVLASRADHALATAVERSTLTSADVLSGLLRLVTLDDADRRSRRRVEVGQLTDELAAAFSVFVDERLLTKDGDEIGLAHEALLTAWPSLDELIEEKGSALRAARTVERAAADWVAAKRAGSHLWDDERLAGLPRTPLNLDQRGQEFLDTSRAQADATRRRTRKRRAAVTTAMAVLSVAALIAAVIAVWQAGTLKDERDAATVRSLVAQADEARDSDPRLALQLALAADQIGSGSEALASLTSTVTMNNYAGTAGGHTSAVRAVAFGKDGRVMASGDTADHAVRLWDVSDPAKPKQLGVPLTDHTGWVAAMAFSPDGATLATASFAEVILWDVTDPAKPVKRHVLEAQPGAGSTVRTPETLGVAFAQEGRLLAATNGSALTFWVIDPAGPRRLSTPLRHNGAFSDVVISPNGQVAASATSQSEIAVPNAAADVVLWDIRDPANPVERGRVQPGKAVTALAFGKDGATLAVAANAPGAVQLLDVRDPGLPSPLTAALGEHANVINDVAFSPDGLTMITASDDGTAIMWDVSSPATPRRIGRPLTDHRGAVNEIAFSPDGTTFATAGADRTVVLWHTRDVLRPVRFGEPFRTHYVGVRTAVIQPGNRLLLTAVNGGRAQLVDISDPARPVAARTLGDTPNAVIAGQPAMTVAAAFSPDGKVLATSDNPPEHDTVVLWNVADPDHVTQYPNKLTGHTGPIVALEFSADGRTLRSAGKKPDLMRWDVSNPNEPREIGRGPTDREDVRIAVAFSPDGRTIVTGGEPGGALVLRDISDLNDVRDLGKLGDDGVAGFAFAPNGQVLATAGDEVALWDLRDLAAPRRFDGVVDAGDSTLAVAFSPDSRILAVSGRGGTVSLWNVEDPDRPRPIGSPLAGSGSPFLTLAFSPDGRMLVSGDNAGAVTLWDFSRLHDAREHLVELACARAGREFGVEEWNNYVGAGQPYRTGC</sequence>
<dbReference type="InterPro" id="IPR000157">
    <property type="entry name" value="TIR_dom"/>
</dbReference>
<dbReference type="InterPro" id="IPR019775">
    <property type="entry name" value="WD40_repeat_CS"/>
</dbReference>
<feature type="repeat" description="WD" evidence="3">
    <location>
        <begin position="665"/>
        <end position="707"/>
    </location>
</feature>
<feature type="repeat" description="WD" evidence="3">
    <location>
        <begin position="1101"/>
        <end position="1142"/>
    </location>
</feature>
<dbReference type="InterPro" id="IPR027417">
    <property type="entry name" value="P-loop_NTPase"/>
</dbReference>
<keyword evidence="5" id="KW-0472">Membrane</keyword>
<dbReference type="Gene3D" id="3.40.50.10140">
    <property type="entry name" value="Toll/interleukin-1 receptor homology (TIR) domain"/>
    <property type="match status" value="1"/>
</dbReference>
<dbReference type="PANTHER" id="PTHR19879">
    <property type="entry name" value="TRANSCRIPTION INITIATION FACTOR TFIID"/>
    <property type="match status" value="1"/>
</dbReference>
<evidence type="ECO:0000313" key="7">
    <source>
        <dbReference type="EMBL" id="MDX8030415.1"/>
    </source>
</evidence>
<dbReference type="InterPro" id="IPR049052">
    <property type="entry name" value="nSTAND1"/>
</dbReference>
<dbReference type="InterPro" id="IPR011047">
    <property type="entry name" value="Quinoprotein_ADH-like_sf"/>
</dbReference>
<feature type="transmembrane region" description="Helical" evidence="5">
    <location>
        <begin position="578"/>
        <end position="600"/>
    </location>
</feature>
<dbReference type="PROSITE" id="PS00678">
    <property type="entry name" value="WD_REPEATS_1"/>
    <property type="match status" value="1"/>
</dbReference>
<reference evidence="7 8" key="1">
    <citation type="submission" date="2023-11" db="EMBL/GenBank/DDBJ databases">
        <title>Lentzea sokolovensis, sp. nov., Lentzea kristufkii, sp. nov., and Lentzea miocenensis, sp. nov., rare actinobacteria from Sokolov Coal Basin, Miocene lacustrine sediment, Czech Republic.</title>
        <authorList>
            <person name="Lara A."/>
            <person name="Kotroba L."/>
            <person name="Nouioui I."/>
            <person name="Neumann-Schaal M."/>
            <person name="Mast Y."/>
            <person name="Chronakova A."/>
        </authorList>
    </citation>
    <scope>NUCLEOTIDE SEQUENCE [LARGE SCALE GENOMIC DNA]</scope>
    <source>
        <strain evidence="7 8">BCCO 10_0856</strain>
    </source>
</reference>
<organism evidence="7 8">
    <name type="scientific">Lentzea miocenica</name>
    <dbReference type="NCBI Taxonomy" id="3095431"/>
    <lineage>
        <taxon>Bacteria</taxon>
        <taxon>Bacillati</taxon>
        <taxon>Actinomycetota</taxon>
        <taxon>Actinomycetes</taxon>
        <taxon>Pseudonocardiales</taxon>
        <taxon>Pseudonocardiaceae</taxon>
        <taxon>Lentzea</taxon>
    </lineage>
</organism>
<feature type="repeat" description="WD" evidence="3">
    <location>
        <begin position="1243"/>
        <end position="1275"/>
    </location>
</feature>
<comment type="caution">
    <text evidence="7">The sequence shown here is derived from an EMBL/GenBank/DDBJ whole genome shotgun (WGS) entry which is preliminary data.</text>
</comment>
<keyword evidence="8" id="KW-1185">Reference proteome</keyword>
<evidence type="ECO:0000256" key="4">
    <source>
        <dbReference type="SAM" id="MobiDB-lite"/>
    </source>
</evidence>
<dbReference type="SUPFAM" id="SSF52200">
    <property type="entry name" value="Toll/Interleukin receptor TIR domain"/>
    <property type="match status" value="1"/>
</dbReference>
<keyword evidence="2" id="KW-0677">Repeat</keyword>
<reference evidence="7 8" key="2">
    <citation type="submission" date="2023-11" db="EMBL/GenBank/DDBJ databases">
        <authorList>
            <person name="Lara A.C."/>
            <person name="Chronakova A."/>
        </authorList>
    </citation>
    <scope>NUCLEOTIDE SEQUENCE [LARGE SCALE GENOMIC DNA]</scope>
    <source>
        <strain evidence="7 8">BCCO 10_0856</strain>
    </source>
</reference>
<feature type="repeat" description="WD" evidence="3">
    <location>
        <begin position="953"/>
        <end position="987"/>
    </location>
</feature>
<evidence type="ECO:0000313" key="8">
    <source>
        <dbReference type="Proteomes" id="UP001285521"/>
    </source>
</evidence>
<evidence type="ECO:0000256" key="1">
    <source>
        <dbReference type="ARBA" id="ARBA00022574"/>
    </source>
</evidence>
<dbReference type="InterPro" id="IPR001680">
    <property type="entry name" value="WD40_rpt"/>
</dbReference>
<accession>A0ABU4SX46</accession>
<feature type="domain" description="TIR" evidence="6">
    <location>
        <begin position="1"/>
        <end position="126"/>
    </location>
</feature>
<dbReference type="PROSITE" id="PS50082">
    <property type="entry name" value="WD_REPEATS_2"/>
    <property type="match status" value="6"/>
</dbReference>
<dbReference type="Pfam" id="PF00400">
    <property type="entry name" value="WD40"/>
    <property type="match status" value="6"/>
</dbReference>
<gene>
    <name evidence="7" type="ORF">SK803_09350</name>
</gene>
<evidence type="ECO:0000256" key="2">
    <source>
        <dbReference type="ARBA" id="ARBA00022737"/>
    </source>
</evidence>
<dbReference type="Pfam" id="PF13676">
    <property type="entry name" value="TIR_2"/>
    <property type="match status" value="1"/>
</dbReference>
<dbReference type="SUPFAM" id="SSF101908">
    <property type="entry name" value="Putative isomerase YbhE"/>
    <property type="match status" value="1"/>
</dbReference>
<evidence type="ECO:0000259" key="6">
    <source>
        <dbReference type="PROSITE" id="PS50104"/>
    </source>
</evidence>
<dbReference type="EMBL" id="JAXAVW010000006">
    <property type="protein sequence ID" value="MDX8030415.1"/>
    <property type="molecule type" value="Genomic_DNA"/>
</dbReference>
<evidence type="ECO:0000256" key="5">
    <source>
        <dbReference type="SAM" id="Phobius"/>
    </source>
</evidence>
<dbReference type="Pfam" id="PF20703">
    <property type="entry name" value="nSTAND1"/>
    <property type="match status" value="1"/>
</dbReference>
<protein>
    <submittedName>
        <fullName evidence="7">TIR domain-containing protein</fullName>
    </submittedName>
</protein>
<dbReference type="SUPFAM" id="SSF52540">
    <property type="entry name" value="P-loop containing nucleoside triphosphate hydrolases"/>
    <property type="match status" value="1"/>
</dbReference>
<dbReference type="PROSITE" id="PS50294">
    <property type="entry name" value="WD_REPEATS_REGION"/>
    <property type="match status" value="4"/>
</dbReference>
<name>A0ABU4SX46_9PSEU</name>
<evidence type="ECO:0000256" key="3">
    <source>
        <dbReference type="PROSITE-ProRule" id="PRU00221"/>
    </source>
</evidence>
<dbReference type="PROSITE" id="PS50104">
    <property type="entry name" value="TIR"/>
    <property type="match status" value="1"/>
</dbReference>
<proteinExistence type="predicted"/>
<feature type="repeat" description="WD" evidence="3">
    <location>
        <begin position="907"/>
        <end position="948"/>
    </location>
</feature>
<dbReference type="InterPro" id="IPR015943">
    <property type="entry name" value="WD40/YVTN_repeat-like_dom_sf"/>
</dbReference>
<keyword evidence="5" id="KW-1133">Transmembrane helix</keyword>
<dbReference type="Proteomes" id="UP001285521">
    <property type="component" value="Unassembled WGS sequence"/>
</dbReference>
<dbReference type="SUPFAM" id="SSF50998">
    <property type="entry name" value="Quinoprotein alcohol dehydrogenase-like"/>
    <property type="match status" value="1"/>
</dbReference>
<feature type="repeat" description="WD" evidence="3">
    <location>
        <begin position="1280"/>
        <end position="1321"/>
    </location>
</feature>
<dbReference type="PANTHER" id="PTHR19879:SF9">
    <property type="entry name" value="TRANSCRIPTION INITIATION FACTOR TFIID SUBUNIT 5"/>
    <property type="match status" value="1"/>
</dbReference>
<feature type="region of interest" description="Disordered" evidence="4">
    <location>
        <begin position="1128"/>
        <end position="1147"/>
    </location>
</feature>
<dbReference type="InterPro" id="IPR035897">
    <property type="entry name" value="Toll_tir_struct_dom_sf"/>
</dbReference>
<dbReference type="SMART" id="SM00320">
    <property type="entry name" value="WD40"/>
    <property type="match status" value="13"/>
</dbReference>